<gene>
    <name evidence="2" type="ORF">HNAJ_LOCUS9273</name>
</gene>
<proteinExistence type="predicted"/>
<dbReference type="AlphaFoldDB" id="A0A0R3TP96"/>
<name>A0A0R3TP96_RODNA</name>
<feature type="region of interest" description="Disordered" evidence="1">
    <location>
        <begin position="1"/>
        <end position="26"/>
    </location>
</feature>
<reference evidence="4" key="1">
    <citation type="submission" date="2017-02" db="UniProtKB">
        <authorList>
            <consortium name="WormBaseParasite"/>
        </authorList>
    </citation>
    <scope>IDENTIFICATION</scope>
</reference>
<accession>A0A0R3TP96</accession>
<evidence type="ECO:0000313" key="3">
    <source>
        <dbReference type="Proteomes" id="UP000278807"/>
    </source>
</evidence>
<organism evidence="4">
    <name type="scientific">Rodentolepis nana</name>
    <name type="common">Dwarf tapeworm</name>
    <name type="synonym">Hymenolepis nana</name>
    <dbReference type="NCBI Taxonomy" id="102285"/>
    <lineage>
        <taxon>Eukaryota</taxon>
        <taxon>Metazoa</taxon>
        <taxon>Spiralia</taxon>
        <taxon>Lophotrochozoa</taxon>
        <taxon>Platyhelminthes</taxon>
        <taxon>Cestoda</taxon>
        <taxon>Eucestoda</taxon>
        <taxon>Cyclophyllidea</taxon>
        <taxon>Hymenolepididae</taxon>
        <taxon>Rodentolepis</taxon>
    </lineage>
</organism>
<dbReference type="Proteomes" id="UP000278807">
    <property type="component" value="Unassembled WGS sequence"/>
</dbReference>
<evidence type="ECO:0000313" key="4">
    <source>
        <dbReference type="WBParaSite" id="HNAJ_0000927801-mRNA-1"/>
    </source>
</evidence>
<protein>
    <submittedName>
        <fullName evidence="4">Mannosyltransferase</fullName>
    </submittedName>
</protein>
<evidence type="ECO:0000256" key="1">
    <source>
        <dbReference type="SAM" id="MobiDB-lite"/>
    </source>
</evidence>
<keyword evidence="3" id="KW-1185">Reference proteome</keyword>
<evidence type="ECO:0000313" key="2">
    <source>
        <dbReference type="EMBL" id="VDO05670.1"/>
    </source>
</evidence>
<dbReference type="EMBL" id="UZAE01012554">
    <property type="protein sequence ID" value="VDO05670.1"/>
    <property type="molecule type" value="Genomic_DNA"/>
</dbReference>
<dbReference type="WBParaSite" id="HNAJ_0000927801-mRNA-1">
    <property type="protein sequence ID" value="HNAJ_0000927801-mRNA-1"/>
    <property type="gene ID" value="HNAJ_0000927801"/>
</dbReference>
<sequence>MSCPPSPSLYTPPPPPPHPPPPPPPPPHAARLCSVLWLLVFTYKITNILFPFACRQIDPERERAEIDHLGFLKAYEADWPWLFNDPAYHTVGL</sequence>
<reference evidence="2 3" key="2">
    <citation type="submission" date="2018-11" db="EMBL/GenBank/DDBJ databases">
        <authorList>
            <consortium name="Pathogen Informatics"/>
        </authorList>
    </citation>
    <scope>NUCLEOTIDE SEQUENCE [LARGE SCALE GENOMIC DNA]</scope>
</reference>